<evidence type="ECO:0000313" key="1">
    <source>
        <dbReference type="EMBL" id="MEJ1249961.1"/>
    </source>
</evidence>
<reference evidence="1 2" key="1">
    <citation type="journal article" date="2016" name="Antonie Van Leeuwenhoek">
        <title>Denitratimonas tolerans gen. nov., sp. nov., a denitrifying bacterium isolated from a bioreactor for tannery wastewater treatment.</title>
        <authorList>
            <person name="Han S.I."/>
            <person name="Kim J.O."/>
            <person name="Lee Y.R."/>
            <person name="Ekpeghere K.I."/>
            <person name="Koh S.C."/>
            <person name="Whang K.S."/>
        </authorList>
    </citation>
    <scope>NUCLEOTIDE SEQUENCE [LARGE SCALE GENOMIC DNA]</scope>
    <source>
        <strain evidence="1 2">KACC 17565</strain>
    </source>
</reference>
<organism evidence="1 2">
    <name type="scientific">Denitratimonas tolerans</name>
    <dbReference type="NCBI Taxonomy" id="1338420"/>
    <lineage>
        <taxon>Bacteria</taxon>
        <taxon>Pseudomonadati</taxon>
        <taxon>Pseudomonadota</taxon>
        <taxon>Gammaproteobacteria</taxon>
        <taxon>Lysobacterales</taxon>
        <taxon>Lysobacteraceae</taxon>
        <taxon>Denitratimonas</taxon>
    </lineage>
</organism>
<dbReference type="RefSeq" id="WP_337335679.1">
    <property type="nucleotide sequence ID" value="NZ_JBBDHC010000013.1"/>
</dbReference>
<protein>
    <submittedName>
        <fullName evidence="1">DUF4390 domain-containing protein</fullName>
    </submittedName>
</protein>
<proteinExistence type="predicted"/>
<keyword evidence="2" id="KW-1185">Reference proteome</keyword>
<dbReference type="Proteomes" id="UP001364472">
    <property type="component" value="Unassembled WGS sequence"/>
</dbReference>
<dbReference type="PROSITE" id="PS51257">
    <property type="entry name" value="PROKAR_LIPOPROTEIN"/>
    <property type="match status" value="1"/>
</dbReference>
<dbReference type="EMBL" id="JBBDHC010000013">
    <property type="protein sequence ID" value="MEJ1249961.1"/>
    <property type="molecule type" value="Genomic_DNA"/>
</dbReference>
<dbReference type="AlphaFoldDB" id="A0AAW9R8M2"/>
<comment type="caution">
    <text evidence="1">The sequence shown here is derived from an EMBL/GenBank/DDBJ whole genome shotgun (WGS) entry which is preliminary data.</text>
</comment>
<evidence type="ECO:0000313" key="2">
    <source>
        <dbReference type="Proteomes" id="UP001364472"/>
    </source>
</evidence>
<name>A0AAW9R8M2_9GAMM</name>
<sequence length="171" mass="19007">MRSSTRILLTALLVLTLAGCGDEPQRASISAARTVSGPDGLVLEVTQRIELSETMHAALDHGIALRLVYRIDACGHLRQRALWLRHAPLKRQYELQREGDAEIRGFARLPLLAAALDRVRLPLDLPGDERCAGSVQVRLDQAALPTPLRFPAFVEPAQWRLSSARFAWEAR</sequence>
<gene>
    <name evidence="1" type="ORF">WB794_09785</name>
</gene>
<dbReference type="Pfam" id="PF14334">
    <property type="entry name" value="DUF4390"/>
    <property type="match status" value="1"/>
</dbReference>
<accession>A0AAW9R8M2</accession>
<dbReference type="InterPro" id="IPR025500">
    <property type="entry name" value="DUF4390"/>
</dbReference>